<dbReference type="PANTHER" id="PTHR43130:SF3">
    <property type="entry name" value="HTH-TYPE TRANSCRIPTIONAL REGULATOR RV1931C"/>
    <property type="match status" value="1"/>
</dbReference>
<keyword evidence="6" id="KW-1185">Reference proteome</keyword>
<dbReference type="Gene3D" id="3.40.50.880">
    <property type="match status" value="1"/>
</dbReference>
<keyword evidence="2" id="KW-0238">DNA-binding</keyword>
<dbReference type="Pfam" id="PF12833">
    <property type="entry name" value="HTH_18"/>
    <property type="match status" value="1"/>
</dbReference>
<reference evidence="5 6" key="1">
    <citation type="submission" date="2018-05" db="EMBL/GenBank/DDBJ databases">
        <title>Genomic Encyclopedia of Type Strains, Phase IV (KMG-IV): sequencing the most valuable type-strain genomes for metagenomic binning, comparative biology and taxonomic classification.</title>
        <authorList>
            <person name="Goeker M."/>
        </authorList>
    </citation>
    <scope>NUCLEOTIDE SEQUENCE [LARGE SCALE GENOMIC DNA]</scope>
    <source>
        <strain evidence="5 6">DSM 7229</strain>
    </source>
</reference>
<comment type="caution">
    <text evidence="5">The sequence shown here is derived from an EMBL/GenBank/DDBJ whole genome shotgun (WGS) entry which is preliminary data.</text>
</comment>
<dbReference type="RefSeq" id="WP_109590103.1">
    <property type="nucleotide sequence ID" value="NZ_CAJGZV010000001.1"/>
</dbReference>
<dbReference type="InterPro" id="IPR052158">
    <property type="entry name" value="INH-QAR"/>
</dbReference>
<dbReference type="GO" id="GO:0003700">
    <property type="term" value="F:DNA-binding transcription factor activity"/>
    <property type="evidence" value="ECO:0007669"/>
    <property type="project" value="InterPro"/>
</dbReference>
<dbReference type="SUPFAM" id="SSF46689">
    <property type="entry name" value="Homeodomain-like"/>
    <property type="match status" value="2"/>
</dbReference>
<evidence type="ECO:0000313" key="5">
    <source>
        <dbReference type="EMBL" id="PWK13992.1"/>
    </source>
</evidence>
<keyword evidence="3" id="KW-0804">Transcription</keyword>
<accession>A0A2V2A461</accession>
<evidence type="ECO:0000256" key="1">
    <source>
        <dbReference type="ARBA" id="ARBA00023015"/>
    </source>
</evidence>
<evidence type="ECO:0000259" key="4">
    <source>
        <dbReference type="PROSITE" id="PS01124"/>
    </source>
</evidence>
<dbReference type="Proteomes" id="UP000245655">
    <property type="component" value="Unassembled WGS sequence"/>
</dbReference>
<proteinExistence type="predicted"/>
<dbReference type="EMBL" id="QGGM01000003">
    <property type="protein sequence ID" value="PWK13992.1"/>
    <property type="molecule type" value="Genomic_DNA"/>
</dbReference>
<dbReference type="InterPro" id="IPR020449">
    <property type="entry name" value="Tscrpt_reg_AraC-type_HTH"/>
</dbReference>
<dbReference type="PROSITE" id="PS00041">
    <property type="entry name" value="HTH_ARAC_FAMILY_1"/>
    <property type="match status" value="1"/>
</dbReference>
<keyword evidence="1" id="KW-0805">Transcription regulation</keyword>
<dbReference type="GO" id="GO:0043565">
    <property type="term" value="F:sequence-specific DNA binding"/>
    <property type="evidence" value="ECO:0007669"/>
    <property type="project" value="InterPro"/>
</dbReference>
<dbReference type="PROSITE" id="PS01124">
    <property type="entry name" value="HTH_ARAC_FAMILY_2"/>
    <property type="match status" value="1"/>
</dbReference>
<dbReference type="PRINTS" id="PR00032">
    <property type="entry name" value="HTHARAC"/>
</dbReference>
<dbReference type="AlphaFoldDB" id="A0A2V2A461"/>
<organism evidence="5 6">
    <name type="scientific">Psychrobacter immobilis</name>
    <dbReference type="NCBI Taxonomy" id="498"/>
    <lineage>
        <taxon>Bacteria</taxon>
        <taxon>Pseudomonadati</taxon>
        <taxon>Pseudomonadota</taxon>
        <taxon>Gammaproteobacteria</taxon>
        <taxon>Moraxellales</taxon>
        <taxon>Moraxellaceae</taxon>
        <taxon>Psychrobacter</taxon>
    </lineage>
</organism>
<evidence type="ECO:0000256" key="3">
    <source>
        <dbReference type="ARBA" id="ARBA00023163"/>
    </source>
</evidence>
<name>A0A2V2A461_PSYIM</name>
<dbReference type="GeneID" id="60254467"/>
<dbReference type="InterPro" id="IPR009057">
    <property type="entry name" value="Homeodomain-like_sf"/>
</dbReference>
<dbReference type="InterPro" id="IPR018062">
    <property type="entry name" value="HTH_AraC-typ_CS"/>
</dbReference>
<feature type="domain" description="HTH araC/xylS-type" evidence="4">
    <location>
        <begin position="222"/>
        <end position="320"/>
    </location>
</feature>
<dbReference type="InterPro" id="IPR002818">
    <property type="entry name" value="DJ-1/PfpI"/>
</dbReference>
<dbReference type="Pfam" id="PF01965">
    <property type="entry name" value="DJ-1_PfpI"/>
    <property type="match status" value="1"/>
</dbReference>
<dbReference type="Gene3D" id="1.10.10.60">
    <property type="entry name" value="Homeodomain-like"/>
    <property type="match status" value="2"/>
</dbReference>
<evidence type="ECO:0000256" key="2">
    <source>
        <dbReference type="ARBA" id="ARBA00023125"/>
    </source>
</evidence>
<dbReference type="InterPro" id="IPR018060">
    <property type="entry name" value="HTH_AraC"/>
</dbReference>
<sequence>MNQKHAIEIGLIVYEKAQTAAVLGLTDLFVVASKLAAKRQDTTDLPLQVSHWEICGVKQQPKRTFSSNPDSVGRLTAVIIPPTLEAPIAKQAAEPWLEWLKEQHSTGVILSSVCAGAFLLGETGLLSKRKATTHWGYAEDFKQRFPDVELDVDRIIIEDGDIVTAGGAMAWTDLGLRMVDRFLGSQVMNETARMLLIDPSRREQCYYSAFSPNLTHGDTAILKVQHWLQRTNAQDIDLSTLADCAQLEERTFLRRFHKATGMTSTEYCQRLRIGEAKDFLQFSSSPVEQIAWKVGYSDASAFRKIFKRIVGLTPSEYRRRFNSNKV</sequence>
<dbReference type="PANTHER" id="PTHR43130">
    <property type="entry name" value="ARAC-FAMILY TRANSCRIPTIONAL REGULATOR"/>
    <property type="match status" value="1"/>
</dbReference>
<protein>
    <submittedName>
        <fullName evidence="5">AraC family transcriptional regulator with amidase-like domain</fullName>
    </submittedName>
</protein>
<dbReference type="InterPro" id="IPR029062">
    <property type="entry name" value="Class_I_gatase-like"/>
</dbReference>
<dbReference type="CDD" id="cd03138">
    <property type="entry name" value="GATase1_AraC_2"/>
    <property type="match status" value="1"/>
</dbReference>
<evidence type="ECO:0000313" key="6">
    <source>
        <dbReference type="Proteomes" id="UP000245655"/>
    </source>
</evidence>
<gene>
    <name evidence="5" type="ORF">C8D84_10315</name>
</gene>
<dbReference type="SUPFAM" id="SSF52317">
    <property type="entry name" value="Class I glutamine amidotransferase-like"/>
    <property type="match status" value="1"/>
</dbReference>
<dbReference type="SMART" id="SM00342">
    <property type="entry name" value="HTH_ARAC"/>
    <property type="match status" value="1"/>
</dbReference>